<proteinExistence type="predicted"/>
<sequence>MRIRFAVATSAIAAIIAGFAFTVTPSLGVERVTLERPHIEGKHVVLTGSDPALTTIRILRRISGDWVDLTSERSGPTGRYRIDLPRPAGVAWIVLASARGAQSRVRTVRPSPIDTTPSDACGPGVRKADGSFWACTFVDDFSAGALDSAKWVPQQTSITGVANGTACLLAGPDQISVTDGSATLRARHLATPITCKSPYGDFVTDRVSSTITTKGLFSQAYGRFSFRAQFSTARVPGAHSAVWLYPDRQTYGRWPLSGEVDVAEWFSALPAGVFSSLHYVDGRTNVHTGRAHVVDVSRWHVYTVEWTPPIMRFYLDGTMVYQHTWRPSDPLRSPQPFDQPFNVVLTQGWGQLWNAPVATTPQTVEMKIDYVRVWK</sequence>
<dbReference type="Pfam" id="PF00722">
    <property type="entry name" value="Glyco_hydro_16"/>
    <property type="match status" value="1"/>
</dbReference>
<evidence type="ECO:0000313" key="2">
    <source>
        <dbReference type="EMBL" id="GAA3829124.1"/>
    </source>
</evidence>
<gene>
    <name evidence="2" type="ORF">GCM10022242_33120</name>
</gene>
<reference evidence="3" key="1">
    <citation type="journal article" date="2019" name="Int. J. Syst. Evol. Microbiol.">
        <title>The Global Catalogue of Microorganisms (GCM) 10K type strain sequencing project: providing services to taxonomists for standard genome sequencing and annotation.</title>
        <authorList>
            <consortium name="The Broad Institute Genomics Platform"/>
            <consortium name="The Broad Institute Genome Sequencing Center for Infectious Disease"/>
            <person name="Wu L."/>
            <person name="Ma J."/>
        </authorList>
    </citation>
    <scope>NUCLEOTIDE SEQUENCE [LARGE SCALE GENOMIC DNA]</scope>
    <source>
        <strain evidence="3">JCM 16953</strain>
    </source>
</reference>
<dbReference type="Proteomes" id="UP001501821">
    <property type="component" value="Unassembled WGS sequence"/>
</dbReference>
<dbReference type="CDD" id="cd08023">
    <property type="entry name" value="GH16_laminarinase_like"/>
    <property type="match status" value="1"/>
</dbReference>
<evidence type="ECO:0000313" key="3">
    <source>
        <dbReference type="Proteomes" id="UP001501821"/>
    </source>
</evidence>
<feature type="domain" description="GH16" evidence="1">
    <location>
        <begin position="109"/>
        <end position="375"/>
    </location>
</feature>
<dbReference type="InterPro" id="IPR050546">
    <property type="entry name" value="Glycosyl_Hydrlase_16"/>
</dbReference>
<name>A0ABP7IX09_9ACTN</name>
<comment type="caution">
    <text evidence="2">The sequence shown here is derived from an EMBL/GenBank/DDBJ whole genome shotgun (WGS) entry which is preliminary data.</text>
</comment>
<dbReference type="RefSeq" id="WP_344777481.1">
    <property type="nucleotide sequence ID" value="NZ_BAABAH010000014.1"/>
</dbReference>
<dbReference type="Gene3D" id="2.60.120.200">
    <property type="match status" value="1"/>
</dbReference>
<protein>
    <recommendedName>
        <fullName evidence="1">GH16 domain-containing protein</fullName>
    </recommendedName>
</protein>
<accession>A0ABP7IX09</accession>
<dbReference type="PANTHER" id="PTHR10963:SF60">
    <property type="entry name" value="GRAM-NEGATIVE BACTERIA-BINDING PROTEIN 1-RELATED"/>
    <property type="match status" value="1"/>
</dbReference>
<dbReference type="InterPro" id="IPR000757">
    <property type="entry name" value="Beta-glucanase-like"/>
</dbReference>
<dbReference type="InterPro" id="IPR013320">
    <property type="entry name" value="ConA-like_dom_sf"/>
</dbReference>
<dbReference type="SUPFAM" id="SSF49899">
    <property type="entry name" value="Concanavalin A-like lectins/glucanases"/>
    <property type="match status" value="1"/>
</dbReference>
<dbReference type="PANTHER" id="PTHR10963">
    <property type="entry name" value="GLYCOSYL HYDROLASE-RELATED"/>
    <property type="match status" value="1"/>
</dbReference>
<evidence type="ECO:0000259" key="1">
    <source>
        <dbReference type="PROSITE" id="PS51762"/>
    </source>
</evidence>
<dbReference type="EMBL" id="BAABAH010000014">
    <property type="protein sequence ID" value="GAA3829124.1"/>
    <property type="molecule type" value="Genomic_DNA"/>
</dbReference>
<keyword evidence="3" id="KW-1185">Reference proteome</keyword>
<dbReference type="PROSITE" id="PS51762">
    <property type="entry name" value="GH16_2"/>
    <property type="match status" value="1"/>
</dbReference>
<organism evidence="2 3">
    <name type="scientific">Nocardioides panacisoli</name>
    <dbReference type="NCBI Taxonomy" id="627624"/>
    <lineage>
        <taxon>Bacteria</taxon>
        <taxon>Bacillati</taxon>
        <taxon>Actinomycetota</taxon>
        <taxon>Actinomycetes</taxon>
        <taxon>Propionibacteriales</taxon>
        <taxon>Nocardioidaceae</taxon>
        <taxon>Nocardioides</taxon>
    </lineage>
</organism>